<organism evidence="2 3">
    <name type="scientific">Diatrype stigma</name>
    <dbReference type="NCBI Taxonomy" id="117547"/>
    <lineage>
        <taxon>Eukaryota</taxon>
        <taxon>Fungi</taxon>
        <taxon>Dikarya</taxon>
        <taxon>Ascomycota</taxon>
        <taxon>Pezizomycotina</taxon>
        <taxon>Sordariomycetes</taxon>
        <taxon>Xylariomycetidae</taxon>
        <taxon>Xylariales</taxon>
        <taxon>Diatrypaceae</taxon>
        <taxon>Diatrype</taxon>
    </lineage>
</organism>
<comment type="caution">
    <text evidence="2">The sequence shown here is derived from an EMBL/GenBank/DDBJ whole genome shotgun (WGS) entry which is preliminary data.</text>
</comment>
<name>A0AAN9UU50_9PEZI</name>
<sequence>MKTYTPEQIDTILRQREHREGTRRSGTLGDRARDNHRLLRVLDYNPLLQNDNSSSIGPSTQAAINTQQENARSDDDDYQGTNPQVRDRRGYNINVLLAEQYVQSRPHLTYRSGESSEFRSTSSHGLSTLDRACLTPLPLPTPEEDASFQSHPTRMMEEELEEGRFHEAPLAVEHGIAVLEESVDWGVPDVITQT</sequence>
<dbReference type="Proteomes" id="UP001320420">
    <property type="component" value="Unassembled WGS sequence"/>
</dbReference>
<evidence type="ECO:0000313" key="2">
    <source>
        <dbReference type="EMBL" id="KAK7753466.1"/>
    </source>
</evidence>
<feature type="compositionally biased region" description="Polar residues" evidence="1">
    <location>
        <begin position="48"/>
        <end position="70"/>
    </location>
</feature>
<proteinExistence type="predicted"/>
<reference evidence="2 3" key="1">
    <citation type="submission" date="2024-02" db="EMBL/GenBank/DDBJ databases">
        <title>De novo assembly and annotation of 12 fungi associated with fruit tree decline syndrome in Ontario, Canada.</title>
        <authorList>
            <person name="Sulman M."/>
            <person name="Ellouze W."/>
            <person name="Ilyukhin E."/>
        </authorList>
    </citation>
    <scope>NUCLEOTIDE SEQUENCE [LARGE SCALE GENOMIC DNA]</scope>
    <source>
        <strain evidence="2 3">M11/M66-122</strain>
    </source>
</reference>
<accession>A0AAN9UU50</accession>
<keyword evidence="3" id="KW-1185">Reference proteome</keyword>
<gene>
    <name evidence="2" type="ORF">SLS62_004541</name>
</gene>
<protein>
    <submittedName>
        <fullName evidence="2">Uncharacterized protein</fullName>
    </submittedName>
</protein>
<evidence type="ECO:0000256" key="1">
    <source>
        <dbReference type="SAM" id="MobiDB-lite"/>
    </source>
</evidence>
<feature type="region of interest" description="Disordered" evidence="1">
    <location>
        <begin position="48"/>
        <end position="90"/>
    </location>
</feature>
<evidence type="ECO:0000313" key="3">
    <source>
        <dbReference type="Proteomes" id="UP001320420"/>
    </source>
</evidence>
<dbReference type="AlphaFoldDB" id="A0AAN9UU50"/>
<dbReference type="EMBL" id="JAKJXP020000028">
    <property type="protein sequence ID" value="KAK7753466.1"/>
    <property type="molecule type" value="Genomic_DNA"/>
</dbReference>